<evidence type="ECO:0000256" key="4">
    <source>
        <dbReference type="ARBA" id="ARBA00022840"/>
    </source>
</evidence>
<keyword evidence="3" id="KW-0547">Nucleotide-binding</keyword>
<name>A0A151A8A9_9EURY</name>
<evidence type="ECO:0000313" key="6">
    <source>
        <dbReference type="EMBL" id="KYH23936.1"/>
    </source>
</evidence>
<comment type="caution">
    <text evidence="6">The sequence shown here is derived from an EMBL/GenBank/DDBJ whole genome shotgun (WGS) entry which is preliminary data.</text>
</comment>
<reference evidence="6 7" key="1">
    <citation type="submission" date="2016-02" db="EMBL/GenBank/DDBJ databases">
        <title>Genome sequence of Halalkalicoccus paucihalophilus DSM 24557.</title>
        <authorList>
            <person name="Poehlein A."/>
            <person name="Daniel R."/>
        </authorList>
    </citation>
    <scope>NUCLEOTIDE SEQUENCE [LARGE SCALE GENOMIC DNA]</scope>
    <source>
        <strain evidence="6 7">DSM 24557</strain>
    </source>
</reference>
<proteinExistence type="predicted"/>
<dbReference type="EMBL" id="LTAZ01000017">
    <property type="protein sequence ID" value="KYH23936.1"/>
    <property type="molecule type" value="Genomic_DNA"/>
</dbReference>
<dbReference type="PATRIC" id="fig|1008153.3.peg.4299"/>
<protein>
    <submittedName>
        <fullName evidence="6">Putative ABC transporter ATP-binding protein</fullName>
    </submittedName>
</protein>
<dbReference type="SUPFAM" id="SSF52540">
    <property type="entry name" value="P-loop containing nucleoside triphosphate hydrolases"/>
    <property type="match status" value="1"/>
</dbReference>
<keyword evidence="4 6" id="KW-0067">ATP-binding</keyword>
<dbReference type="InterPro" id="IPR050095">
    <property type="entry name" value="ECF_ABC_transporter_ATP-bd"/>
</dbReference>
<dbReference type="GO" id="GO:0005524">
    <property type="term" value="F:ATP binding"/>
    <property type="evidence" value="ECO:0007669"/>
    <property type="project" value="UniProtKB-KW"/>
</dbReference>
<evidence type="ECO:0000256" key="1">
    <source>
        <dbReference type="ARBA" id="ARBA00004202"/>
    </source>
</evidence>
<keyword evidence="2" id="KW-0813">Transport</keyword>
<evidence type="ECO:0000313" key="7">
    <source>
        <dbReference type="Proteomes" id="UP000075321"/>
    </source>
</evidence>
<keyword evidence="7" id="KW-1185">Reference proteome</keyword>
<organism evidence="6 7">
    <name type="scientific">Halalkalicoccus paucihalophilus</name>
    <dbReference type="NCBI Taxonomy" id="1008153"/>
    <lineage>
        <taxon>Archaea</taxon>
        <taxon>Methanobacteriati</taxon>
        <taxon>Methanobacteriota</taxon>
        <taxon>Stenosarchaea group</taxon>
        <taxon>Halobacteria</taxon>
        <taxon>Halobacteriales</taxon>
        <taxon>Halococcaceae</taxon>
        <taxon>Halalkalicoccus</taxon>
    </lineage>
</organism>
<gene>
    <name evidence="6" type="ORF">HAPAU_40150</name>
</gene>
<evidence type="ECO:0000256" key="5">
    <source>
        <dbReference type="ARBA" id="ARBA00023136"/>
    </source>
</evidence>
<dbReference type="Proteomes" id="UP000075321">
    <property type="component" value="Unassembled WGS sequence"/>
</dbReference>
<dbReference type="InterPro" id="IPR027417">
    <property type="entry name" value="P-loop_NTPase"/>
</dbReference>
<dbReference type="Gene3D" id="3.40.50.300">
    <property type="entry name" value="P-loop containing nucleotide triphosphate hydrolases"/>
    <property type="match status" value="1"/>
</dbReference>
<dbReference type="PANTHER" id="PTHR43553">
    <property type="entry name" value="HEAVY METAL TRANSPORTER"/>
    <property type="match status" value="1"/>
</dbReference>
<dbReference type="GO" id="GO:0042626">
    <property type="term" value="F:ATPase-coupled transmembrane transporter activity"/>
    <property type="evidence" value="ECO:0007669"/>
    <property type="project" value="TreeGrafter"/>
</dbReference>
<dbReference type="GO" id="GO:0043190">
    <property type="term" value="C:ATP-binding cassette (ABC) transporter complex"/>
    <property type="evidence" value="ECO:0007669"/>
    <property type="project" value="TreeGrafter"/>
</dbReference>
<keyword evidence="5" id="KW-0472">Membrane</keyword>
<accession>A0A151A8A9</accession>
<sequence>MEADDPHPDDLKLLFDVIPVGKVDRPPFRLSGGEKQRAAVASVFSFDPEVLLLNEPLGAVDAQYRERILGLLDDHDGTVLVFTPSLDLIPKVAKRVVLVGRNGSIAADGTVRDVLTDRSLLESQGLRPPATVRLFEVIVDPDVIPLTIPAARRYLSCERM</sequence>
<evidence type="ECO:0000256" key="2">
    <source>
        <dbReference type="ARBA" id="ARBA00022448"/>
    </source>
</evidence>
<comment type="subcellular location">
    <subcellularLocation>
        <location evidence="1">Cell membrane</location>
        <topology evidence="1">Peripheral membrane protein</topology>
    </subcellularLocation>
</comment>
<dbReference type="PANTHER" id="PTHR43553:SF24">
    <property type="entry name" value="ENERGY-COUPLING FACTOR TRANSPORTER ATP-BINDING PROTEIN ECFA1"/>
    <property type="match status" value="1"/>
</dbReference>
<dbReference type="AlphaFoldDB" id="A0A151A8A9"/>
<evidence type="ECO:0000256" key="3">
    <source>
        <dbReference type="ARBA" id="ARBA00022741"/>
    </source>
</evidence>
<dbReference type="OrthoDB" id="18209at2157"/>